<feature type="transmembrane region" description="Helical" evidence="5">
    <location>
        <begin position="24"/>
        <end position="46"/>
    </location>
</feature>
<dbReference type="Pfam" id="PF03547">
    <property type="entry name" value="Mem_trans"/>
    <property type="match status" value="1"/>
</dbReference>
<proteinExistence type="predicted"/>
<evidence type="ECO:0000256" key="5">
    <source>
        <dbReference type="SAM" id="Phobius"/>
    </source>
</evidence>
<feature type="transmembrane region" description="Helical" evidence="5">
    <location>
        <begin position="312"/>
        <end position="331"/>
    </location>
</feature>
<feature type="transmembrane region" description="Helical" evidence="5">
    <location>
        <begin position="351"/>
        <end position="375"/>
    </location>
</feature>
<evidence type="ECO:0000256" key="1">
    <source>
        <dbReference type="ARBA" id="ARBA00004141"/>
    </source>
</evidence>
<dbReference type="Proteomes" id="UP000268321">
    <property type="component" value="Unassembled WGS sequence"/>
</dbReference>
<dbReference type="OrthoDB" id="2499604at2759"/>
<feature type="transmembrane region" description="Helical" evidence="5">
    <location>
        <begin position="422"/>
        <end position="445"/>
    </location>
</feature>
<comment type="subcellular location">
    <subcellularLocation>
        <location evidence="1">Membrane</location>
        <topology evidence="1">Multi-pass membrane protein</topology>
    </subcellularLocation>
</comment>
<feature type="transmembrane region" description="Helical" evidence="5">
    <location>
        <begin position="250"/>
        <end position="269"/>
    </location>
</feature>
<sequence>MRVSVLSFDVTEKPLKPNLSFQDISFLTLEAVIQVLLICLAGYVAARTNRLTKAGQKAFSAINVDVLTPCLAFIKLAPLLSLNKMDHLFIPIFYCFATFISCVCARVISRIARLNGPETDFVTAMGVFGNSNSLPVSLTVTLAYTLPDLSWDQIADDNPDKVASRGIMYLLLFQQLGQILRWSWGYNHLLRKRTMEELLQYNDEPVTYRRIESMDALYLGSAALPEPTDASETSLSDESVMLDRRRSSSVICSAVEFAKFYTCAILSWSPVRCFMSFMNPPLYAMLLSLIVGSVQLLKALFFDNDSFVKNTVTKAILELGSVSIPLILMVLGSNLKPSDDNPPPSRHYTRIIIASLLSRMIIPAVVLLPLIAICVKYIKNSLLADPIFLLVAFILTVSPPAIQLTQITQLNGIYEREMAGIMFWGYAVLTLPTTIFIVSASLEVLKWAR</sequence>
<evidence type="ECO:0000313" key="6">
    <source>
        <dbReference type="EMBL" id="RKP31663.1"/>
    </source>
</evidence>
<keyword evidence="7" id="KW-1185">Reference proteome</keyword>
<organism evidence="6 7">
    <name type="scientific">Metschnikowia bicuspidata</name>
    <dbReference type="NCBI Taxonomy" id="27322"/>
    <lineage>
        <taxon>Eukaryota</taxon>
        <taxon>Fungi</taxon>
        <taxon>Dikarya</taxon>
        <taxon>Ascomycota</taxon>
        <taxon>Saccharomycotina</taxon>
        <taxon>Pichiomycetes</taxon>
        <taxon>Metschnikowiaceae</taxon>
        <taxon>Metschnikowia</taxon>
    </lineage>
</organism>
<name>A0A4P9ZFL1_9ASCO</name>
<reference evidence="7" key="1">
    <citation type="journal article" date="2018" name="Nat. Microbiol.">
        <title>Leveraging single-cell genomics to expand the fungal tree of life.</title>
        <authorList>
            <person name="Ahrendt S.R."/>
            <person name="Quandt C.A."/>
            <person name="Ciobanu D."/>
            <person name="Clum A."/>
            <person name="Salamov A."/>
            <person name="Andreopoulos B."/>
            <person name="Cheng J.F."/>
            <person name="Woyke T."/>
            <person name="Pelin A."/>
            <person name="Henrissat B."/>
            <person name="Reynolds N.K."/>
            <person name="Benny G.L."/>
            <person name="Smith M.E."/>
            <person name="James T.Y."/>
            <person name="Grigoriev I.V."/>
        </authorList>
    </citation>
    <scope>NUCLEOTIDE SEQUENCE [LARGE SCALE GENOMIC DNA]</scope>
    <source>
        <strain evidence="7">Baker2002</strain>
    </source>
</reference>
<feature type="transmembrane region" description="Helical" evidence="5">
    <location>
        <begin position="58"/>
        <end position="76"/>
    </location>
</feature>
<dbReference type="GO" id="GO:0055085">
    <property type="term" value="P:transmembrane transport"/>
    <property type="evidence" value="ECO:0007669"/>
    <property type="project" value="InterPro"/>
</dbReference>
<feature type="transmembrane region" description="Helical" evidence="5">
    <location>
        <begin position="281"/>
        <end position="300"/>
    </location>
</feature>
<dbReference type="GO" id="GO:0005783">
    <property type="term" value="C:endoplasmic reticulum"/>
    <property type="evidence" value="ECO:0007669"/>
    <property type="project" value="TreeGrafter"/>
</dbReference>
<dbReference type="InterPro" id="IPR004776">
    <property type="entry name" value="Mem_transp_PIN-like"/>
</dbReference>
<protein>
    <submittedName>
        <fullName evidence="6">Auxin efflux carrier</fullName>
    </submittedName>
</protein>
<feature type="transmembrane region" description="Helical" evidence="5">
    <location>
        <begin position="382"/>
        <end position="402"/>
    </location>
</feature>
<evidence type="ECO:0000256" key="3">
    <source>
        <dbReference type="ARBA" id="ARBA00022989"/>
    </source>
</evidence>
<feature type="transmembrane region" description="Helical" evidence="5">
    <location>
        <begin position="166"/>
        <end position="184"/>
    </location>
</feature>
<dbReference type="PANTHER" id="PTHR31794">
    <property type="entry name" value="AUXIN EFFLUX TRANSPORTER FAMILY PROTEIN (EUROFUNG)"/>
    <property type="match status" value="1"/>
</dbReference>
<dbReference type="GO" id="GO:0016020">
    <property type="term" value="C:membrane"/>
    <property type="evidence" value="ECO:0007669"/>
    <property type="project" value="UniProtKB-SubCell"/>
</dbReference>
<feature type="transmembrane region" description="Helical" evidence="5">
    <location>
        <begin position="88"/>
        <end position="109"/>
    </location>
</feature>
<dbReference type="PANTHER" id="PTHR31794:SF2">
    <property type="entry name" value="AUXIN EFFLUX TRANSPORTER FAMILY PROTEIN (EUROFUNG)"/>
    <property type="match status" value="1"/>
</dbReference>
<evidence type="ECO:0000256" key="4">
    <source>
        <dbReference type="ARBA" id="ARBA00023136"/>
    </source>
</evidence>
<gene>
    <name evidence="6" type="ORF">METBISCDRAFT_29986</name>
</gene>
<keyword evidence="4 5" id="KW-0472">Membrane</keyword>
<keyword evidence="3 5" id="KW-1133">Transmembrane helix</keyword>
<evidence type="ECO:0000313" key="7">
    <source>
        <dbReference type="Proteomes" id="UP000268321"/>
    </source>
</evidence>
<dbReference type="EMBL" id="ML004438">
    <property type="protein sequence ID" value="RKP31663.1"/>
    <property type="molecule type" value="Genomic_DNA"/>
</dbReference>
<evidence type="ECO:0000256" key="2">
    <source>
        <dbReference type="ARBA" id="ARBA00022692"/>
    </source>
</evidence>
<dbReference type="AlphaFoldDB" id="A0A4P9ZFL1"/>
<accession>A0A4P9ZFL1</accession>
<feature type="transmembrane region" description="Helical" evidence="5">
    <location>
        <begin position="121"/>
        <end position="146"/>
    </location>
</feature>
<keyword evidence="2 5" id="KW-0812">Transmembrane</keyword>